<sequence length="195" mass="21286">MDDGLRALRPLKTRDADVGGTEGGKRKETVYEETPTEEQTTTGPDDTATRQEGPKELERRHVPVGTWLTQSRPWDGVCSRELNSPATSDRKPGAECRSTDPCGLENYDIGNPDGRIPENIPARCRDEETIAEAGNPDIRVPDSVKMDDVLCALRPLKTRDADVGGTEGGKRKETVHEETPTEVQTTTGPEDTAMG</sequence>
<comment type="caution">
    <text evidence="2">The sequence shown here is derived from an EMBL/GenBank/DDBJ whole genome shotgun (WGS) entry which is preliminary data.</text>
</comment>
<proteinExistence type="predicted"/>
<evidence type="ECO:0000256" key="1">
    <source>
        <dbReference type="SAM" id="MobiDB-lite"/>
    </source>
</evidence>
<feature type="compositionally biased region" description="Basic and acidic residues" evidence="1">
    <location>
        <begin position="159"/>
        <end position="179"/>
    </location>
</feature>
<evidence type="ECO:0000313" key="3">
    <source>
        <dbReference type="Proteomes" id="UP001066276"/>
    </source>
</evidence>
<feature type="region of interest" description="Disordered" evidence="1">
    <location>
        <begin position="1"/>
        <end position="101"/>
    </location>
</feature>
<keyword evidence="3" id="KW-1185">Reference proteome</keyword>
<feature type="compositionally biased region" description="Basic and acidic residues" evidence="1">
    <location>
        <begin position="47"/>
        <end position="61"/>
    </location>
</feature>
<feature type="region of interest" description="Disordered" evidence="1">
    <location>
        <begin position="159"/>
        <end position="195"/>
    </location>
</feature>
<reference evidence="2" key="1">
    <citation type="journal article" date="2022" name="bioRxiv">
        <title>Sequencing and chromosome-scale assembly of the giantPleurodeles waltlgenome.</title>
        <authorList>
            <person name="Brown T."/>
            <person name="Elewa A."/>
            <person name="Iarovenko S."/>
            <person name="Subramanian E."/>
            <person name="Araus A.J."/>
            <person name="Petzold A."/>
            <person name="Susuki M."/>
            <person name="Suzuki K.-i.T."/>
            <person name="Hayashi T."/>
            <person name="Toyoda A."/>
            <person name="Oliveira C."/>
            <person name="Osipova E."/>
            <person name="Leigh N.D."/>
            <person name="Simon A."/>
            <person name="Yun M.H."/>
        </authorList>
    </citation>
    <scope>NUCLEOTIDE SEQUENCE</scope>
    <source>
        <strain evidence="2">20211129_DDA</strain>
        <tissue evidence="2">Liver</tissue>
    </source>
</reference>
<feature type="compositionally biased region" description="Basic and acidic residues" evidence="1">
    <location>
        <begin position="1"/>
        <end position="30"/>
    </location>
</feature>
<evidence type="ECO:0000313" key="2">
    <source>
        <dbReference type="EMBL" id="KAJ1182039.1"/>
    </source>
</evidence>
<dbReference type="EMBL" id="JANPWB010000006">
    <property type="protein sequence ID" value="KAJ1182039.1"/>
    <property type="molecule type" value="Genomic_DNA"/>
</dbReference>
<dbReference type="AlphaFoldDB" id="A0AAV7U0W8"/>
<name>A0AAV7U0W8_PLEWA</name>
<feature type="compositionally biased region" description="Basic and acidic residues" evidence="1">
    <location>
        <begin position="88"/>
        <end position="98"/>
    </location>
</feature>
<protein>
    <submittedName>
        <fullName evidence="2">Uncharacterized protein</fullName>
    </submittedName>
</protein>
<accession>A0AAV7U0W8</accession>
<gene>
    <name evidence="2" type="ORF">NDU88_007235</name>
</gene>
<dbReference type="Proteomes" id="UP001066276">
    <property type="component" value="Chromosome 3_2"/>
</dbReference>
<organism evidence="2 3">
    <name type="scientific">Pleurodeles waltl</name>
    <name type="common">Iberian ribbed newt</name>
    <dbReference type="NCBI Taxonomy" id="8319"/>
    <lineage>
        <taxon>Eukaryota</taxon>
        <taxon>Metazoa</taxon>
        <taxon>Chordata</taxon>
        <taxon>Craniata</taxon>
        <taxon>Vertebrata</taxon>
        <taxon>Euteleostomi</taxon>
        <taxon>Amphibia</taxon>
        <taxon>Batrachia</taxon>
        <taxon>Caudata</taxon>
        <taxon>Salamandroidea</taxon>
        <taxon>Salamandridae</taxon>
        <taxon>Pleurodelinae</taxon>
        <taxon>Pleurodeles</taxon>
    </lineage>
</organism>